<dbReference type="Gene3D" id="1.20.1250.20">
    <property type="entry name" value="MFS general substrate transporter like domains"/>
    <property type="match status" value="1"/>
</dbReference>
<protein>
    <recommendedName>
        <fullName evidence="4">MFS transporter</fullName>
    </recommendedName>
</protein>
<dbReference type="EMBL" id="MU854886">
    <property type="protein sequence ID" value="KAK4031308.1"/>
    <property type="molecule type" value="Genomic_DNA"/>
</dbReference>
<evidence type="ECO:0000313" key="2">
    <source>
        <dbReference type="EMBL" id="KAK4031308.1"/>
    </source>
</evidence>
<dbReference type="Proteomes" id="UP001303115">
    <property type="component" value="Unassembled WGS sequence"/>
</dbReference>
<keyword evidence="1" id="KW-0472">Membrane</keyword>
<evidence type="ECO:0008006" key="4">
    <source>
        <dbReference type="Google" id="ProtNLM"/>
    </source>
</evidence>
<feature type="transmembrane region" description="Helical" evidence="1">
    <location>
        <begin position="12"/>
        <end position="31"/>
    </location>
</feature>
<gene>
    <name evidence="2" type="ORF">C8A01DRAFT_21453</name>
</gene>
<name>A0AAN6P3Z5_9PEZI</name>
<dbReference type="InterPro" id="IPR036259">
    <property type="entry name" value="MFS_trans_sf"/>
</dbReference>
<keyword evidence="3" id="KW-1185">Reference proteome</keyword>
<accession>A0AAN6P3Z5</accession>
<sequence length="59" mass="6732">PISLASLAWKFYFVYIVILVIEVVCIWFVFVKTRGPTLEEIAVLFDGKDAKISKKAEEP</sequence>
<reference evidence="3" key="1">
    <citation type="journal article" date="2023" name="Mol. Phylogenet. Evol.">
        <title>Genome-scale phylogeny and comparative genomics of the fungal order Sordariales.</title>
        <authorList>
            <person name="Hensen N."/>
            <person name="Bonometti L."/>
            <person name="Westerberg I."/>
            <person name="Brannstrom I.O."/>
            <person name="Guillou S."/>
            <person name="Cros-Aarteil S."/>
            <person name="Calhoun S."/>
            <person name="Haridas S."/>
            <person name="Kuo A."/>
            <person name="Mondo S."/>
            <person name="Pangilinan J."/>
            <person name="Riley R."/>
            <person name="LaButti K."/>
            <person name="Andreopoulos B."/>
            <person name="Lipzen A."/>
            <person name="Chen C."/>
            <person name="Yan M."/>
            <person name="Daum C."/>
            <person name="Ng V."/>
            <person name="Clum A."/>
            <person name="Steindorff A."/>
            <person name="Ohm R.A."/>
            <person name="Martin F."/>
            <person name="Silar P."/>
            <person name="Natvig D.O."/>
            <person name="Lalanne C."/>
            <person name="Gautier V."/>
            <person name="Ament-Velasquez S.L."/>
            <person name="Kruys A."/>
            <person name="Hutchinson M.I."/>
            <person name="Powell A.J."/>
            <person name="Barry K."/>
            <person name="Miller A.N."/>
            <person name="Grigoriev I.V."/>
            <person name="Debuchy R."/>
            <person name="Gladieux P."/>
            <person name="Hiltunen Thoren M."/>
            <person name="Johannesson H."/>
        </authorList>
    </citation>
    <scope>NUCLEOTIDE SEQUENCE [LARGE SCALE GENOMIC DNA]</scope>
    <source>
        <strain evidence="3">CBS 284.82</strain>
    </source>
</reference>
<proteinExistence type="predicted"/>
<keyword evidence="1" id="KW-0812">Transmembrane</keyword>
<organism evidence="2 3">
    <name type="scientific">Parachaetomium inaequale</name>
    <dbReference type="NCBI Taxonomy" id="2588326"/>
    <lineage>
        <taxon>Eukaryota</taxon>
        <taxon>Fungi</taxon>
        <taxon>Dikarya</taxon>
        <taxon>Ascomycota</taxon>
        <taxon>Pezizomycotina</taxon>
        <taxon>Sordariomycetes</taxon>
        <taxon>Sordariomycetidae</taxon>
        <taxon>Sordariales</taxon>
        <taxon>Chaetomiaceae</taxon>
        <taxon>Parachaetomium</taxon>
    </lineage>
</organism>
<dbReference type="AlphaFoldDB" id="A0AAN6P3Z5"/>
<feature type="non-terminal residue" evidence="2">
    <location>
        <position position="1"/>
    </location>
</feature>
<evidence type="ECO:0000313" key="3">
    <source>
        <dbReference type="Proteomes" id="UP001303115"/>
    </source>
</evidence>
<evidence type="ECO:0000256" key="1">
    <source>
        <dbReference type="SAM" id="Phobius"/>
    </source>
</evidence>
<comment type="caution">
    <text evidence="2">The sequence shown here is derived from an EMBL/GenBank/DDBJ whole genome shotgun (WGS) entry which is preliminary data.</text>
</comment>
<keyword evidence="1" id="KW-1133">Transmembrane helix</keyword>